<dbReference type="PIRSF" id="PIRSF005962">
    <property type="entry name" value="Pept_M20D_amidohydro"/>
    <property type="match status" value="1"/>
</dbReference>
<comment type="similarity">
    <text evidence="1">Belongs to the peptidase M20 family.</text>
</comment>
<feature type="binding site" evidence="3">
    <location>
        <position position="162"/>
    </location>
    <ligand>
        <name>Mn(2+)</name>
        <dbReference type="ChEBI" id="CHEBI:29035"/>
        <label>2</label>
    </ligand>
</feature>
<dbReference type="SUPFAM" id="SSF53187">
    <property type="entry name" value="Zn-dependent exopeptidases"/>
    <property type="match status" value="1"/>
</dbReference>
<dbReference type="FunFam" id="3.30.70.360:FF:000014">
    <property type="entry name" value="N-acyl-L-amino acid amidohydrolase"/>
    <property type="match status" value="1"/>
</dbReference>
<dbReference type="GO" id="GO:0046872">
    <property type="term" value="F:metal ion binding"/>
    <property type="evidence" value="ECO:0007669"/>
    <property type="project" value="UniProtKB-KW"/>
</dbReference>
<dbReference type="InterPro" id="IPR017439">
    <property type="entry name" value="Amidohydrolase"/>
</dbReference>
<dbReference type="InterPro" id="IPR011650">
    <property type="entry name" value="Peptidase_M20_dimer"/>
</dbReference>
<dbReference type="Gene3D" id="3.40.630.10">
    <property type="entry name" value="Zn peptidases"/>
    <property type="match status" value="1"/>
</dbReference>
<keyword evidence="6" id="KW-1185">Reference proteome</keyword>
<feature type="domain" description="Peptidase M20 dimerisation" evidence="4">
    <location>
        <begin position="186"/>
        <end position="281"/>
    </location>
</feature>
<protein>
    <submittedName>
        <fullName evidence="5">Hippurate hydrolase</fullName>
        <ecNumber evidence="5">3.5.1.32</ecNumber>
    </submittedName>
</protein>
<gene>
    <name evidence="5" type="ORF">HNP73_003195</name>
</gene>
<feature type="binding site" evidence="3">
    <location>
        <position position="136"/>
    </location>
    <ligand>
        <name>Mn(2+)</name>
        <dbReference type="ChEBI" id="CHEBI:29035"/>
        <label>2</label>
    </ligand>
</feature>
<dbReference type="InterPro" id="IPR002933">
    <property type="entry name" value="Peptidase_M20"/>
</dbReference>
<dbReference type="PANTHER" id="PTHR11014:SF63">
    <property type="entry name" value="METALLOPEPTIDASE, PUTATIVE (AFU_ORTHOLOGUE AFUA_6G09600)-RELATED"/>
    <property type="match status" value="1"/>
</dbReference>
<feature type="binding site" evidence="3">
    <location>
        <position position="103"/>
    </location>
    <ligand>
        <name>Mn(2+)</name>
        <dbReference type="ChEBI" id="CHEBI:29035"/>
        <label>2</label>
    </ligand>
</feature>
<dbReference type="RefSeq" id="WP_184151732.1">
    <property type="nucleotide sequence ID" value="NZ_JACHFM010000003.1"/>
</dbReference>
<evidence type="ECO:0000259" key="4">
    <source>
        <dbReference type="Pfam" id="PF07687"/>
    </source>
</evidence>
<dbReference type="InterPro" id="IPR036264">
    <property type="entry name" value="Bact_exopeptidase_dim_dom"/>
</dbReference>
<dbReference type="Gene3D" id="3.30.70.360">
    <property type="match status" value="1"/>
</dbReference>
<keyword evidence="2 5" id="KW-0378">Hydrolase</keyword>
<comment type="caution">
    <text evidence="5">The sequence shown here is derived from an EMBL/GenBank/DDBJ whole genome shotgun (WGS) entry which is preliminary data.</text>
</comment>
<evidence type="ECO:0000313" key="5">
    <source>
        <dbReference type="EMBL" id="MBB5223248.1"/>
    </source>
</evidence>
<dbReference type="EMBL" id="JACHFM010000003">
    <property type="protein sequence ID" value="MBB5223248.1"/>
    <property type="molecule type" value="Genomic_DNA"/>
</dbReference>
<dbReference type="Pfam" id="PF07687">
    <property type="entry name" value="M20_dimer"/>
    <property type="match status" value="1"/>
</dbReference>
<dbReference type="AlphaFoldDB" id="A0A840SRS5"/>
<organism evidence="5 6">
    <name type="scientific">Amaricoccus macauensis</name>
    <dbReference type="NCBI Taxonomy" id="57001"/>
    <lineage>
        <taxon>Bacteria</taxon>
        <taxon>Pseudomonadati</taxon>
        <taxon>Pseudomonadota</taxon>
        <taxon>Alphaproteobacteria</taxon>
        <taxon>Rhodobacterales</taxon>
        <taxon>Paracoccaceae</taxon>
        <taxon>Amaricoccus</taxon>
    </lineage>
</organism>
<keyword evidence="3" id="KW-0479">Metal-binding</keyword>
<dbReference type="SUPFAM" id="SSF55031">
    <property type="entry name" value="Bacterial exopeptidase dimerisation domain"/>
    <property type="match status" value="1"/>
</dbReference>
<dbReference type="Pfam" id="PF01546">
    <property type="entry name" value="Peptidase_M20"/>
    <property type="match status" value="1"/>
</dbReference>
<feature type="binding site" evidence="3">
    <location>
        <position position="356"/>
    </location>
    <ligand>
        <name>Mn(2+)</name>
        <dbReference type="ChEBI" id="CHEBI:29035"/>
        <label>2</label>
    </ligand>
</feature>
<accession>A0A840SRS5</accession>
<evidence type="ECO:0000313" key="6">
    <source>
        <dbReference type="Proteomes" id="UP000549457"/>
    </source>
</evidence>
<dbReference type="EC" id="3.5.1.32" evidence="5"/>
<comment type="cofactor">
    <cofactor evidence="3">
        <name>Mn(2+)</name>
        <dbReference type="ChEBI" id="CHEBI:29035"/>
    </cofactor>
    <text evidence="3">The Mn(2+) ion enhances activity.</text>
</comment>
<evidence type="ECO:0000256" key="1">
    <source>
        <dbReference type="ARBA" id="ARBA00006153"/>
    </source>
</evidence>
<dbReference type="Proteomes" id="UP000549457">
    <property type="component" value="Unassembled WGS sequence"/>
</dbReference>
<dbReference type="NCBIfam" id="TIGR01891">
    <property type="entry name" value="amidohydrolases"/>
    <property type="match status" value="1"/>
</dbReference>
<keyword evidence="3" id="KW-0464">Manganese</keyword>
<evidence type="ECO:0000256" key="3">
    <source>
        <dbReference type="PIRSR" id="PIRSR005962-1"/>
    </source>
</evidence>
<feature type="binding site" evidence="3">
    <location>
        <position position="101"/>
    </location>
    <ligand>
        <name>Mn(2+)</name>
        <dbReference type="ChEBI" id="CHEBI:29035"/>
        <label>2</label>
    </ligand>
</feature>
<evidence type="ECO:0000256" key="2">
    <source>
        <dbReference type="ARBA" id="ARBA00022801"/>
    </source>
</evidence>
<reference evidence="5 6" key="1">
    <citation type="submission" date="2020-08" db="EMBL/GenBank/DDBJ databases">
        <title>Genomic Encyclopedia of Type Strains, Phase IV (KMG-IV): sequencing the most valuable type-strain genomes for metagenomic binning, comparative biology and taxonomic classification.</title>
        <authorList>
            <person name="Goeker M."/>
        </authorList>
    </citation>
    <scope>NUCLEOTIDE SEQUENCE [LARGE SCALE GENOMIC DNA]</scope>
    <source>
        <strain evidence="5 6">DSM 101730</strain>
    </source>
</reference>
<sequence>MPIHAEFLDAAPLLSEWRRTIHANPEAGFEEVETARFVAEKLTAWGIEVHEGIGGTGVVGVIRGDRPGPMIGLRAELDALVMREEGDVPHRSRRPDRFHGCGHDGHTTMLLGAAQYLAAHRTFAGTVVLVFQPAEETLRGVAAMLADGLLERFPIEEVYALHNMPSLPKGTISVRKGAILSACDAFNITIRGVGGHGAAPQDCIDPIVVGAALVQGLQTIVSRSIDPLETAVISAGMFQAGTSPNVIPGEATIAGTIRTFSPAVRDTTVTRMRAICDGIALQYGASITCEVDGRCPPTVNDPRAVAIVVSAATDVIGAERVNGDVAPAMPSEDFSFLLARLPGAFAFLGQDGAMCHHPEFDFDDTIAPIGASVFVRIVELRLA</sequence>
<proteinExistence type="inferred from homology"/>
<name>A0A840SRS5_9RHOB</name>
<dbReference type="PANTHER" id="PTHR11014">
    <property type="entry name" value="PEPTIDASE M20 FAMILY MEMBER"/>
    <property type="match status" value="1"/>
</dbReference>
<dbReference type="GO" id="GO:0047980">
    <property type="term" value="F:hippurate hydrolase activity"/>
    <property type="evidence" value="ECO:0007669"/>
    <property type="project" value="UniProtKB-EC"/>
</dbReference>